<dbReference type="EMBL" id="BARS01023719">
    <property type="protein sequence ID" value="GAG13608.1"/>
    <property type="molecule type" value="Genomic_DNA"/>
</dbReference>
<name>X0VMA2_9ZZZZ</name>
<sequence length="222" mass="23927">QISGSSDGTITTTLYKPNVTGDASIVTLSQRVNTYSQTRATTTIEYFTDEYRRLLDASSGSDTSWDETDVSIFLANGPYAQTQNGTLKYPVDADYSISFSGTDKEYIRRFTKSGSGSNGTLTFSGFNPLSNLGVYGAGDVNILMWLTDQDLYFDLGQPYGSGGNGSSRAQAIGGYSGNLGSSSINWTLGTNSLGNETTHIGQFVLIIIFRNTNRLITQITLS</sequence>
<dbReference type="AlphaFoldDB" id="X0VMA2"/>
<accession>X0VMA2</accession>
<feature type="non-terminal residue" evidence="1">
    <location>
        <position position="1"/>
    </location>
</feature>
<protein>
    <submittedName>
        <fullName evidence="1">Uncharacterized protein</fullName>
    </submittedName>
</protein>
<gene>
    <name evidence="1" type="ORF">S01H1_37752</name>
</gene>
<comment type="caution">
    <text evidence="1">The sequence shown here is derived from an EMBL/GenBank/DDBJ whole genome shotgun (WGS) entry which is preliminary data.</text>
</comment>
<reference evidence="1" key="1">
    <citation type="journal article" date="2014" name="Front. Microbiol.">
        <title>High frequency of phylogenetically diverse reductive dehalogenase-homologous genes in deep subseafloor sedimentary metagenomes.</title>
        <authorList>
            <person name="Kawai M."/>
            <person name="Futagami T."/>
            <person name="Toyoda A."/>
            <person name="Takaki Y."/>
            <person name="Nishi S."/>
            <person name="Hori S."/>
            <person name="Arai W."/>
            <person name="Tsubouchi T."/>
            <person name="Morono Y."/>
            <person name="Uchiyama I."/>
            <person name="Ito T."/>
            <person name="Fujiyama A."/>
            <person name="Inagaki F."/>
            <person name="Takami H."/>
        </authorList>
    </citation>
    <scope>NUCLEOTIDE SEQUENCE</scope>
    <source>
        <strain evidence="1">Expedition CK06-06</strain>
    </source>
</reference>
<evidence type="ECO:0000313" key="1">
    <source>
        <dbReference type="EMBL" id="GAG13608.1"/>
    </source>
</evidence>
<organism evidence="1">
    <name type="scientific">marine sediment metagenome</name>
    <dbReference type="NCBI Taxonomy" id="412755"/>
    <lineage>
        <taxon>unclassified sequences</taxon>
        <taxon>metagenomes</taxon>
        <taxon>ecological metagenomes</taxon>
    </lineage>
</organism>
<proteinExistence type="predicted"/>